<dbReference type="CDD" id="cd05387">
    <property type="entry name" value="BY-kinase"/>
    <property type="match status" value="1"/>
</dbReference>
<keyword evidence="6" id="KW-0997">Cell inner membrane</keyword>
<reference evidence="21 23" key="2">
    <citation type="journal article" date="2019" name="Microb. Pathog.">
        <title>Comparison of VITEK 2, MALDI-TOF MS, 16S rRNA gene sequencing, and whole-genome sequencing for identification of Roseomonas mucosa.</title>
        <authorList>
            <person name="Rudolph W.W."/>
            <person name="Gunzer F."/>
            <person name="Trauth M."/>
            <person name="Bunk B."/>
            <person name="Bigge R."/>
            <person name="Schrottner P."/>
        </authorList>
    </citation>
    <scope>NUCLEOTIDE SEQUENCE [LARGE SCALE GENOMIC DNA]</scope>
    <source>
        <strain evidence="21 23">DSM 103800</strain>
    </source>
</reference>
<keyword evidence="23" id="KW-1185">Reference proteome</keyword>
<evidence type="ECO:0000259" key="19">
    <source>
        <dbReference type="Pfam" id="PF13614"/>
    </source>
</evidence>
<dbReference type="PANTHER" id="PTHR32309:SF13">
    <property type="entry name" value="FERRIC ENTEROBACTIN TRANSPORT PROTEIN FEPE"/>
    <property type="match status" value="1"/>
</dbReference>
<dbReference type="Pfam" id="PF13614">
    <property type="entry name" value="AAA_31"/>
    <property type="match status" value="1"/>
</dbReference>
<dbReference type="RefSeq" id="WP_075796748.1">
    <property type="nucleotide sequence ID" value="NZ_CP015583.1"/>
</dbReference>
<evidence type="ECO:0000256" key="12">
    <source>
        <dbReference type="ARBA" id="ARBA00022989"/>
    </source>
</evidence>
<keyword evidence="11" id="KW-0067">ATP-binding</keyword>
<comment type="catalytic activity">
    <reaction evidence="15">
        <text>L-tyrosyl-[protein] + ATP = O-phospho-L-tyrosyl-[protein] + ADP + H(+)</text>
        <dbReference type="Rhea" id="RHEA:10596"/>
        <dbReference type="Rhea" id="RHEA-COMP:10136"/>
        <dbReference type="Rhea" id="RHEA-COMP:20101"/>
        <dbReference type="ChEBI" id="CHEBI:15378"/>
        <dbReference type="ChEBI" id="CHEBI:30616"/>
        <dbReference type="ChEBI" id="CHEBI:46858"/>
        <dbReference type="ChEBI" id="CHEBI:61978"/>
        <dbReference type="ChEBI" id="CHEBI:456216"/>
        <dbReference type="EC" id="2.7.10.2"/>
    </reaction>
</comment>
<keyword evidence="8 17" id="KW-0812">Transmembrane</keyword>
<keyword evidence="5" id="KW-1003">Cell membrane</keyword>
<dbReference type="EMBL" id="JAVVDO010000045">
    <property type="protein sequence ID" value="MDT8333149.1"/>
    <property type="molecule type" value="Genomic_DNA"/>
</dbReference>
<keyword evidence="16" id="KW-0175">Coiled coil</keyword>
<keyword evidence="13 17" id="KW-0472">Membrane</keyword>
<feature type="transmembrane region" description="Helical" evidence="17">
    <location>
        <begin position="39"/>
        <end position="59"/>
    </location>
</feature>
<evidence type="ECO:0000313" key="22">
    <source>
        <dbReference type="Proteomes" id="UP000185494"/>
    </source>
</evidence>
<evidence type="ECO:0000256" key="16">
    <source>
        <dbReference type="SAM" id="Coils"/>
    </source>
</evidence>
<feature type="transmembrane region" description="Helical" evidence="17">
    <location>
        <begin position="458"/>
        <end position="478"/>
    </location>
</feature>
<evidence type="ECO:0000256" key="14">
    <source>
        <dbReference type="ARBA" id="ARBA00023137"/>
    </source>
</evidence>
<dbReference type="KEGG" id="rgi:RGI145_00185"/>
<evidence type="ECO:0000313" key="20">
    <source>
        <dbReference type="EMBL" id="APT55777.1"/>
    </source>
</evidence>
<evidence type="ECO:0000256" key="9">
    <source>
        <dbReference type="ARBA" id="ARBA00022741"/>
    </source>
</evidence>
<reference evidence="21" key="3">
    <citation type="submission" date="2023-09" db="EMBL/GenBank/DDBJ databases">
        <authorList>
            <person name="Schober I."/>
            <person name="Bunk B."/>
        </authorList>
    </citation>
    <scope>NUCLEOTIDE SEQUENCE</scope>
    <source>
        <strain evidence="21">DSM 103800</strain>
    </source>
</reference>
<accession>A0A1L7AAE5</accession>
<gene>
    <name evidence="20" type="ORF">RGI145_00185</name>
    <name evidence="21" type="ORF">RQ831_19030</name>
</gene>
<dbReference type="EMBL" id="CP015583">
    <property type="protein sequence ID" value="APT55777.1"/>
    <property type="molecule type" value="Genomic_DNA"/>
</dbReference>
<dbReference type="SUPFAM" id="SSF52540">
    <property type="entry name" value="P-loop containing nucleoside triphosphate hydrolases"/>
    <property type="match status" value="1"/>
</dbReference>
<comment type="subcellular location">
    <subcellularLocation>
        <location evidence="1">Cell inner membrane</location>
        <topology evidence="1">Multi-pass membrane protein</topology>
    </subcellularLocation>
</comment>
<dbReference type="InterPro" id="IPR050445">
    <property type="entry name" value="Bact_polysacc_biosynth/exp"/>
</dbReference>
<dbReference type="Proteomes" id="UP000185494">
    <property type="component" value="Chromosome 1"/>
</dbReference>
<dbReference type="InterPro" id="IPR027417">
    <property type="entry name" value="P-loop_NTPase"/>
</dbReference>
<feature type="coiled-coil region" evidence="16">
    <location>
        <begin position="373"/>
        <end position="400"/>
    </location>
</feature>
<evidence type="ECO:0000256" key="11">
    <source>
        <dbReference type="ARBA" id="ARBA00022840"/>
    </source>
</evidence>
<dbReference type="InterPro" id="IPR025669">
    <property type="entry name" value="AAA_dom"/>
</dbReference>
<evidence type="ECO:0000256" key="2">
    <source>
        <dbReference type="ARBA" id="ARBA00007316"/>
    </source>
</evidence>
<dbReference type="GO" id="GO:0005524">
    <property type="term" value="F:ATP binding"/>
    <property type="evidence" value="ECO:0007669"/>
    <property type="project" value="UniProtKB-KW"/>
</dbReference>
<evidence type="ECO:0000256" key="4">
    <source>
        <dbReference type="ARBA" id="ARBA00011903"/>
    </source>
</evidence>
<dbReference type="eggNOG" id="COG0489">
    <property type="taxonomic scope" value="Bacteria"/>
</dbReference>
<keyword evidence="14" id="KW-0829">Tyrosine-protein kinase</keyword>
<sequence>MNMLPSSNHPQNVRAEIVQNAPREMSIGMVLQSIWRHRFFMLVWLVLVVGLSSLVIFNLQASYRSTALVALDTRQIRFTEVSATLASPSAPMDSNVVRTEVEILNSDAVAREVVKDLDLVNDPEFLPQPSLLTRITSRIPFLATVLPAAEEEKPVDADTRLAQVVNAYRNRLTVFNDGRSYVISVSFEASTPADAARIANRHAEVYIARQRAVKDQALASATSWLDREVATLSDRLSQSERAIQAYRERNGLLSLGGGAGGGGRAGSTLAQQQLADVAAQLAQARADLASREARLRQSRDPSTAGSVTEVVNSDALSRLRDAEVQARARLAEVAGQAGANHPTAQPLRAQIAEIQRMIGSEQARIQRSLANEATIARTRVAELTQTVQNLQSQLATSERSGAELMGLEREASATRALYESLLSRQKQVATQVGIQQADAILTSRATPALFPAFPNKKMFLGVAILVAVATGAMITLLLDRRRKGFETVEETEAEIGVPVLAALPKPARRNMTLANEVADHPRSIGAEAVRTLRSMLATREGGIPPVLAVTSSLPAEGKTSVALSLARSLASSGFQVLLIEADFRRGNLARTLFKKPVDVGAIAVLEQRVSLVQATREDPSSPLHVLASEGTNATPQDLLEPSRLRPLIVAARSTYDYVIVDTPPVSAVSDALLIGRSVDETLLVVRAGSTPSAAVAATVKAFRTARLPIAGFVLNATDPKRTGPTGYPTNQLSLSYLNG</sequence>
<dbReference type="GO" id="GO:0005886">
    <property type="term" value="C:plasma membrane"/>
    <property type="evidence" value="ECO:0007669"/>
    <property type="project" value="UniProtKB-SubCell"/>
</dbReference>
<feature type="domain" description="Polysaccharide chain length determinant N-terminal" evidence="18">
    <location>
        <begin position="24"/>
        <end position="117"/>
    </location>
</feature>
<evidence type="ECO:0000256" key="6">
    <source>
        <dbReference type="ARBA" id="ARBA00022519"/>
    </source>
</evidence>
<evidence type="ECO:0000256" key="10">
    <source>
        <dbReference type="ARBA" id="ARBA00022777"/>
    </source>
</evidence>
<comment type="similarity">
    <text evidence="2">Belongs to the CpsD/CapB family.</text>
</comment>
<dbReference type="InterPro" id="IPR003856">
    <property type="entry name" value="LPS_length_determ_N"/>
</dbReference>
<feature type="domain" description="AAA" evidence="19">
    <location>
        <begin position="557"/>
        <end position="666"/>
    </location>
</feature>
<dbReference type="AlphaFoldDB" id="A0A1L7AAE5"/>
<dbReference type="InterPro" id="IPR005702">
    <property type="entry name" value="Wzc-like_C"/>
</dbReference>
<evidence type="ECO:0000256" key="15">
    <source>
        <dbReference type="ARBA" id="ARBA00051245"/>
    </source>
</evidence>
<comment type="similarity">
    <text evidence="3">Belongs to the etk/wzc family.</text>
</comment>
<evidence type="ECO:0000259" key="18">
    <source>
        <dbReference type="Pfam" id="PF02706"/>
    </source>
</evidence>
<evidence type="ECO:0000256" key="17">
    <source>
        <dbReference type="SAM" id="Phobius"/>
    </source>
</evidence>
<protein>
    <recommendedName>
        <fullName evidence="4">non-specific protein-tyrosine kinase</fullName>
        <ecNumber evidence="4">2.7.10.2</ecNumber>
    </recommendedName>
</protein>
<dbReference type="EC" id="2.7.10.2" evidence="4"/>
<evidence type="ECO:0000256" key="13">
    <source>
        <dbReference type="ARBA" id="ARBA00023136"/>
    </source>
</evidence>
<evidence type="ECO:0000313" key="21">
    <source>
        <dbReference type="EMBL" id="MDT8333149.1"/>
    </source>
</evidence>
<dbReference type="Gene3D" id="3.40.50.300">
    <property type="entry name" value="P-loop containing nucleotide triphosphate hydrolases"/>
    <property type="match status" value="1"/>
</dbReference>
<dbReference type="GO" id="GO:0004715">
    <property type="term" value="F:non-membrane spanning protein tyrosine kinase activity"/>
    <property type="evidence" value="ECO:0007669"/>
    <property type="project" value="UniProtKB-EC"/>
</dbReference>
<name>A0A1L7AAE5_9PROT</name>
<keyword evidence="7" id="KW-0808">Transferase</keyword>
<keyword evidence="9" id="KW-0547">Nucleotide-binding</keyword>
<keyword evidence="12 17" id="KW-1133">Transmembrane helix</keyword>
<proteinExistence type="inferred from homology"/>
<evidence type="ECO:0000256" key="3">
    <source>
        <dbReference type="ARBA" id="ARBA00008883"/>
    </source>
</evidence>
<evidence type="ECO:0000313" key="23">
    <source>
        <dbReference type="Proteomes" id="UP001258945"/>
    </source>
</evidence>
<dbReference type="NCBIfam" id="TIGR01007">
    <property type="entry name" value="eps_fam"/>
    <property type="match status" value="1"/>
</dbReference>
<dbReference type="Pfam" id="PF02706">
    <property type="entry name" value="Wzz"/>
    <property type="match status" value="1"/>
</dbReference>
<reference evidence="20 22" key="1">
    <citation type="submission" date="2016-05" db="EMBL/GenBank/DDBJ databases">
        <title>Complete Genome and Methylome Analysis of Psychrotrophic Bacterial Isolates from Antarctic Lake Untersee.</title>
        <authorList>
            <person name="Fomenkov A."/>
            <person name="Akimov V.N."/>
            <person name="Vasilyeva L.V."/>
            <person name="Andersen D."/>
            <person name="Vincze T."/>
            <person name="Roberts R.J."/>
        </authorList>
    </citation>
    <scope>NUCLEOTIDE SEQUENCE [LARGE SCALE GENOMIC DNA]</scope>
    <source>
        <strain evidence="20 22">U14-5</strain>
    </source>
</reference>
<dbReference type="eggNOG" id="COG3206">
    <property type="taxonomic scope" value="Bacteria"/>
</dbReference>
<evidence type="ECO:0000256" key="8">
    <source>
        <dbReference type="ARBA" id="ARBA00022692"/>
    </source>
</evidence>
<keyword evidence="10" id="KW-0418">Kinase</keyword>
<evidence type="ECO:0000256" key="7">
    <source>
        <dbReference type="ARBA" id="ARBA00022679"/>
    </source>
</evidence>
<organism evidence="20 22">
    <name type="scientific">Roseomonas gilardii</name>
    <dbReference type="NCBI Taxonomy" id="257708"/>
    <lineage>
        <taxon>Bacteria</taxon>
        <taxon>Pseudomonadati</taxon>
        <taxon>Pseudomonadota</taxon>
        <taxon>Alphaproteobacteria</taxon>
        <taxon>Acetobacterales</taxon>
        <taxon>Roseomonadaceae</taxon>
        <taxon>Roseomonas</taxon>
    </lineage>
</organism>
<dbReference type="PANTHER" id="PTHR32309">
    <property type="entry name" value="TYROSINE-PROTEIN KINASE"/>
    <property type="match status" value="1"/>
</dbReference>
<dbReference type="Proteomes" id="UP001258945">
    <property type="component" value="Unassembled WGS sequence"/>
</dbReference>
<evidence type="ECO:0000256" key="1">
    <source>
        <dbReference type="ARBA" id="ARBA00004429"/>
    </source>
</evidence>
<evidence type="ECO:0000256" key="5">
    <source>
        <dbReference type="ARBA" id="ARBA00022475"/>
    </source>
</evidence>
<dbReference type="STRING" id="257708.RGI145_00185"/>